<sequence>MGDLWHGLSQLCGWVYFVLWSLSFYPQPLLNIKNRSTNGLAFDFPLLNTLGFICYTIGTAVFLYSPTIREQYAARHPASPEPTVQFNDLCFGINAVVFCAISVSQFWPPLWGFKHSTNRRANIVTWSIVCASFLTIACSAIMVLVSQESMDTGGHEWEWIDVVRHVSVFGIGHY</sequence>
<dbReference type="InterPro" id="IPR005282">
    <property type="entry name" value="LC_transporter"/>
</dbReference>
<evidence type="ECO:0000256" key="4">
    <source>
        <dbReference type="ARBA" id="ARBA00022737"/>
    </source>
</evidence>
<protein>
    <submittedName>
        <fullName evidence="8">Uncharacterized protein</fullName>
    </submittedName>
</protein>
<feature type="transmembrane region" description="Helical" evidence="7">
    <location>
        <begin position="46"/>
        <end position="65"/>
    </location>
</feature>
<evidence type="ECO:0000256" key="6">
    <source>
        <dbReference type="ARBA" id="ARBA00023136"/>
    </source>
</evidence>
<evidence type="ECO:0000313" key="8">
    <source>
        <dbReference type="EMBL" id="CZT18702.1"/>
    </source>
</evidence>
<dbReference type="GeneID" id="35599720"/>
<keyword evidence="2" id="KW-0813">Transport</keyword>
<evidence type="ECO:0000256" key="3">
    <source>
        <dbReference type="ARBA" id="ARBA00022692"/>
    </source>
</evidence>
<evidence type="ECO:0000256" key="2">
    <source>
        <dbReference type="ARBA" id="ARBA00022448"/>
    </source>
</evidence>
<dbReference type="Proteomes" id="UP000225277">
    <property type="component" value="Unassembled WGS sequence"/>
</dbReference>
<dbReference type="AlphaFoldDB" id="A0A2D3UPW3"/>
<comment type="subcellular location">
    <subcellularLocation>
        <location evidence="1">Endomembrane system</location>
        <topology evidence="1">Multi-pass membrane protein</topology>
    </subcellularLocation>
</comment>
<evidence type="ECO:0000256" key="1">
    <source>
        <dbReference type="ARBA" id="ARBA00004127"/>
    </source>
</evidence>
<organism evidence="8 9">
    <name type="scientific">Ramularia collo-cygni</name>
    <dbReference type="NCBI Taxonomy" id="112498"/>
    <lineage>
        <taxon>Eukaryota</taxon>
        <taxon>Fungi</taxon>
        <taxon>Dikarya</taxon>
        <taxon>Ascomycota</taxon>
        <taxon>Pezizomycotina</taxon>
        <taxon>Dothideomycetes</taxon>
        <taxon>Dothideomycetidae</taxon>
        <taxon>Mycosphaerellales</taxon>
        <taxon>Mycosphaerellaceae</taxon>
        <taxon>Ramularia</taxon>
    </lineage>
</organism>
<dbReference type="Pfam" id="PF04193">
    <property type="entry name" value="PQ-loop"/>
    <property type="match status" value="1"/>
</dbReference>
<evidence type="ECO:0000256" key="5">
    <source>
        <dbReference type="ARBA" id="ARBA00022989"/>
    </source>
</evidence>
<dbReference type="OrthoDB" id="75720at2759"/>
<keyword evidence="6 7" id="KW-0472">Membrane</keyword>
<keyword evidence="9" id="KW-1185">Reference proteome</keyword>
<keyword evidence="5 7" id="KW-1133">Transmembrane helix</keyword>
<dbReference type="InterPro" id="IPR006603">
    <property type="entry name" value="PQ-loop_rpt"/>
</dbReference>
<dbReference type="PANTHER" id="PTHR13131">
    <property type="entry name" value="CYSTINOSIN"/>
    <property type="match status" value="1"/>
</dbReference>
<gene>
    <name evidence="8" type="ORF">RCC_04546</name>
</gene>
<evidence type="ECO:0000256" key="7">
    <source>
        <dbReference type="SAM" id="Phobius"/>
    </source>
</evidence>
<proteinExistence type="predicted"/>
<dbReference type="GO" id="GO:0012505">
    <property type="term" value="C:endomembrane system"/>
    <property type="evidence" value="ECO:0007669"/>
    <property type="project" value="UniProtKB-SubCell"/>
</dbReference>
<feature type="transmembrane region" description="Helical" evidence="7">
    <location>
        <begin position="123"/>
        <end position="145"/>
    </location>
</feature>
<accession>A0A2D3UPW3</accession>
<evidence type="ECO:0000313" key="9">
    <source>
        <dbReference type="Proteomes" id="UP000225277"/>
    </source>
</evidence>
<keyword evidence="3 7" id="KW-0812">Transmembrane</keyword>
<dbReference type="GO" id="GO:0000324">
    <property type="term" value="C:fungal-type vacuole"/>
    <property type="evidence" value="ECO:0007669"/>
    <property type="project" value="TreeGrafter"/>
</dbReference>
<dbReference type="PANTHER" id="PTHR13131:SF5">
    <property type="entry name" value="CYSTINOSIN"/>
    <property type="match status" value="1"/>
</dbReference>
<dbReference type="EMBL" id="FJUY01000006">
    <property type="protein sequence ID" value="CZT18702.1"/>
    <property type="molecule type" value="Genomic_DNA"/>
</dbReference>
<feature type="transmembrane region" description="Helical" evidence="7">
    <location>
        <begin position="7"/>
        <end position="26"/>
    </location>
</feature>
<reference evidence="8 9" key="1">
    <citation type="submission" date="2016-03" db="EMBL/GenBank/DDBJ databases">
        <authorList>
            <person name="Ploux O."/>
        </authorList>
    </citation>
    <scope>NUCLEOTIDE SEQUENCE [LARGE SCALE GENOMIC DNA]</scope>
    <source>
        <strain evidence="8 9">URUG2</strain>
    </source>
</reference>
<dbReference type="SMART" id="SM00679">
    <property type="entry name" value="CTNS"/>
    <property type="match status" value="1"/>
</dbReference>
<dbReference type="Gene3D" id="1.20.1280.290">
    <property type="match status" value="1"/>
</dbReference>
<name>A0A2D3UPW3_9PEZI</name>
<dbReference type="GO" id="GO:0015184">
    <property type="term" value="F:L-cystine transmembrane transporter activity"/>
    <property type="evidence" value="ECO:0007669"/>
    <property type="project" value="TreeGrafter"/>
</dbReference>
<dbReference type="RefSeq" id="XP_023625592.1">
    <property type="nucleotide sequence ID" value="XM_023769824.1"/>
</dbReference>
<dbReference type="GO" id="GO:0005774">
    <property type="term" value="C:vacuolar membrane"/>
    <property type="evidence" value="ECO:0007669"/>
    <property type="project" value="TreeGrafter"/>
</dbReference>
<keyword evidence="4" id="KW-0677">Repeat</keyword>